<reference evidence="7 8" key="1">
    <citation type="submission" date="2024-03" db="EMBL/GenBank/DDBJ databases">
        <title>The genome assembly and annotation of the cricket Gryllus longicercus Weissman &amp; Gray.</title>
        <authorList>
            <person name="Szrajer S."/>
            <person name="Gray D."/>
            <person name="Ylla G."/>
        </authorList>
    </citation>
    <scope>NUCLEOTIDE SEQUENCE [LARGE SCALE GENOMIC DNA]</scope>
    <source>
        <strain evidence="7">DAG 2021-001</strain>
        <tissue evidence="7">Whole body minus gut</tissue>
    </source>
</reference>
<dbReference type="GO" id="GO:0016298">
    <property type="term" value="F:lipase activity"/>
    <property type="evidence" value="ECO:0007669"/>
    <property type="project" value="InterPro"/>
</dbReference>
<comment type="caution">
    <text evidence="7">The sequence shown here is derived from an EMBL/GenBank/DDBJ whole genome shotgun (WGS) entry which is preliminary data.</text>
</comment>
<feature type="signal peptide" evidence="5">
    <location>
        <begin position="1"/>
        <end position="22"/>
    </location>
</feature>
<proteinExistence type="inferred from homology"/>
<keyword evidence="8" id="KW-1185">Reference proteome</keyword>
<evidence type="ECO:0000313" key="7">
    <source>
        <dbReference type="EMBL" id="KAK7792596.1"/>
    </source>
</evidence>
<evidence type="ECO:0000259" key="6">
    <source>
        <dbReference type="Pfam" id="PF00151"/>
    </source>
</evidence>
<dbReference type="AlphaFoldDB" id="A0AAN9VCW8"/>
<sequence>MAAKTVLAAVAVLAAVTAAVKAAAVTTTESDVVVVDDPEALDAVDDVVAVDDDDAAMAMFGRPLERWRPPLGEPECRMHRLGHLNSVLGVTADSPVQRPLLELDLALARASGQGCSVLDGAAAKLVMPRVKLRLYYGLGENDNVAAPVGSASSLVSDPHFNRNRCLAVYAFGYTSFPNNIYTRDAITALVQANQYNVLLVDWSAATNFSYELSVDLIDHVASAVAQDLKGMLDDGASLCFVSGHSLGGQMTGYISRHLKALGDTVPCVIALDPAAPLFEGKYYGCAQRLARGDADRVIVLHSDICGLGSLISQGDADFYPNSGYHGQPGCPGDHYDRLGTPIGSCSHVRAVSIFAAAVRNGMAFPARRCDSWEDFNEGFCDDDGDGDSPVLFFPQCSQRISGSFFMNTTGSVPLQSTNPPAG</sequence>
<dbReference type="Gene3D" id="3.40.50.1820">
    <property type="entry name" value="alpha/beta hydrolase"/>
    <property type="match status" value="1"/>
</dbReference>
<dbReference type="GO" id="GO:0005615">
    <property type="term" value="C:extracellular space"/>
    <property type="evidence" value="ECO:0007669"/>
    <property type="project" value="TreeGrafter"/>
</dbReference>
<comment type="subcellular location">
    <subcellularLocation>
        <location evidence="1">Secreted</location>
    </subcellularLocation>
</comment>
<accession>A0AAN9VCW8</accession>
<keyword evidence="3" id="KW-0964">Secreted</keyword>
<dbReference type="InterPro" id="IPR029058">
    <property type="entry name" value="AB_hydrolase_fold"/>
</dbReference>
<organism evidence="7 8">
    <name type="scientific">Gryllus longicercus</name>
    <dbReference type="NCBI Taxonomy" id="2509291"/>
    <lineage>
        <taxon>Eukaryota</taxon>
        <taxon>Metazoa</taxon>
        <taxon>Ecdysozoa</taxon>
        <taxon>Arthropoda</taxon>
        <taxon>Hexapoda</taxon>
        <taxon>Insecta</taxon>
        <taxon>Pterygota</taxon>
        <taxon>Neoptera</taxon>
        <taxon>Polyneoptera</taxon>
        <taxon>Orthoptera</taxon>
        <taxon>Ensifera</taxon>
        <taxon>Gryllidea</taxon>
        <taxon>Grylloidea</taxon>
        <taxon>Gryllidae</taxon>
        <taxon>Gryllinae</taxon>
        <taxon>Gryllus</taxon>
    </lineage>
</organism>
<feature type="chain" id="PRO_5042965792" description="Lipase domain-containing protein" evidence="5">
    <location>
        <begin position="23"/>
        <end position="422"/>
    </location>
</feature>
<dbReference type="InterPro" id="IPR013818">
    <property type="entry name" value="Lipase"/>
</dbReference>
<comment type="similarity">
    <text evidence="2 4">Belongs to the AB hydrolase superfamily. Lipase family.</text>
</comment>
<evidence type="ECO:0000256" key="3">
    <source>
        <dbReference type="ARBA" id="ARBA00022525"/>
    </source>
</evidence>
<feature type="domain" description="Lipase" evidence="6">
    <location>
        <begin position="139"/>
        <end position="382"/>
    </location>
</feature>
<dbReference type="Proteomes" id="UP001378592">
    <property type="component" value="Unassembled WGS sequence"/>
</dbReference>
<evidence type="ECO:0000313" key="8">
    <source>
        <dbReference type="Proteomes" id="UP001378592"/>
    </source>
</evidence>
<protein>
    <recommendedName>
        <fullName evidence="6">Lipase domain-containing protein</fullName>
    </recommendedName>
</protein>
<dbReference type="GO" id="GO:0017171">
    <property type="term" value="F:serine hydrolase activity"/>
    <property type="evidence" value="ECO:0007669"/>
    <property type="project" value="TreeGrafter"/>
</dbReference>
<evidence type="ECO:0000256" key="1">
    <source>
        <dbReference type="ARBA" id="ARBA00004613"/>
    </source>
</evidence>
<dbReference type="PANTHER" id="PTHR11610">
    <property type="entry name" value="LIPASE"/>
    <property type="match status" value="1"/>
</dbReference>
<dbReference type="InterPro" id="IPR000734">
    <property type="entry name" value="TAG_lipase"/>
</dbReference>
<dbReference type="SUPFAM" id="SSF53474">
    <property type="entry name" value="alpha/beta-Hydrolases"/>
    <property type="match status" value="1"/>
</dbReference>
<keyword evidence="5" id="KW-0732">Signal</keyword>
<dbReference type="GO" id="GO:0016042">
    <property type="term" value="P:lipid catabolic process"/>
    <property type="evidence" value="ECO:0007669"/>
    <property type="project" value="TreeGrafter"/>
</dbReference>
<name>A0AAN9VCW8_9ORTH</name>
<evidence type="ECO:0000256" key="2">
    <source>
        <dbReference type="ARBA" id="ARBA00010701"/>
    </source>
</evidence>
<gene>
    <name evidence="7" type="ORF">R5R35_005315</name>
</gene>
<evidence type="ECO:0000256" key="4">
    <source>
        <dbReference type="RuleBase" id="RU004262"/>
    </source>
</evidence>
<dbReference type="PANTHER" id="PTHR11610:SF37">
    <property type="entry name" value="GH01208P"/>
    <property type="match status" value="1"/>
</dbReference>
<dbReference type="Pfam" id="PF00151">
    <property type="entry name" value="Lipase"/>
    <property type="match status" value="1"/>
</dbReference>
<evidence type="ECO:0000256" key="5">
    <source>
        <dbReference type="SAM" id="SignalP"/>
    </source>
</evidence>
<dbReference type="EMBL" id="JAZDUA010000441">
    <property type="protein sequence ID" value="KAK7792596.1"/>
    <property type="molecule type" value="Genomic_DNA"/>
</dbReference>